<organism evidence="1 2">
    <name type="scientific">Devosia ureilytica</name>
    <dbReference type="NCBI Taxonomy" id="2952754"/>
    <lineage>
        <taxon>Bacteria</taxon>
        <taxon>Pseudomonadati</taxon>
        <taxon>Pseudomonadota</taxon>
        <taxon>Alphaproteobacteria</taxon>
        <taxon>Hyphomicrobiales</taxon>
        <taxon>Devosiaceae</taxon>
        <taxon>Devosia</taxon>
    </lineage>
</organism>
<dbReference type="Proteomes" id="UP001060275">
    <property type="component" value="Unassembled WGS sequence"/>
</dbReference>
<dbReference type="RefSeq" id="WP_254674121.1">
    <property type="nucleotide sequence ID" value="NZ_JAMWDU010000003.1"/>
</dbReference>
<evidence type="ECO:0000313" key="1">
    <source>
        <dbReference type="EMBL" id="MCP8887035.1"/>
    </source>
</evidence>
<proteinExistence type="predicted"/>
<accession>A0A9Q4FSM8</accession>
<keyword evidence="2" id="KW-1185">Reference proteome</keyword>
<reference evidence="1" key="1">
    <citation type="submission" date="2022-06" db="EMBL/GenBank/DDBJ databases">
        <title>Devosia sp. XJ19-45 genome assembly.</title>
        <authorList>
            <person name="Li B."/>
            <person name="Cai M."/>
            <person name="Nie G."/>
            <person name="Li W."/>
        </authorList>
    </citation>
    <scope>NUCLEOTIDE SEQUENCE</scope>
    <source>
        <strain evidence="1">XJ19-45</strain>
    </source>
</reference>
<sequence>MARSRDPAMIELARRSKAHRARMMGCLAGCPVVQVKDLWVEAGIDADRYADHIYMQVHHAERLLNLGYRPVVIPAMSGAANVLIFVREPWALDAHTGTVHPRLRPYLEDGDPLMALLVYRVQRDSMPKDIH</sequence>
<evidence type="ECO:0000313" key="2">
    <source>
        <dbReference type="Proteomes" id="UP001060275"/>
    </source>
</evidence>
<gene>
    <name evidence="1" type="ORF">NF348_07965</name>
</gene>
<name>A0A9Q4FSM8_9HYPH</name>
<dbReference type="EMBL" id="JAMWDU010000003">
    <property type="protein sequence ID" value="MCP8887035.1"/>
    <property type="molecule type" value="Genomic_DNA"/>
</dbReference>
<dbReference type="AlphaFoldDB" id="A0A9Q4FSM8"/>
<comment type="caution">
    <text evidence="1">The sequence shown here is derived from an EMBL/GenBank/DDBJ whole genome shotgun (WGS) entry which is preliminary data.</text>
</comment>
<protein>
    <submittedName>
        <fullName evidence="1">Uncharacterized protein</fullName>
    </submittedName>
</protein>